<comment type="similarity">
    <text evidence="3 15">Belongs to the FAH family.</text>
</comment>
<protein>
    <recommendedName>
        <fullName evidence="5 15">Fumarylacetoacetase</fullName>
        <ecNumber evidence="4 15">3.7.1.2</ecNumber>
    </recommendedName>
    <alternativeName>
        <fullName evidence="15">Fumarylacetoacetate hydrolase</fullName>
    </alternativeName>
</protein>
<dbReference type="SUPFAM" id="SSF56529">
    <property type="entry name" value="FAH"/>
    <property type="match status" value="1"/>
</dbReference>
<feature type="binding site" evidence="13">
    <location>
        <position position="360"/>
    </location>
    <ligand>
        <name>substrate</name>
    </ligand>
</feature>
<feature type="binding site" evidence="13">
    <location>
        <position position="248"/>
    </location>
    <ligand>
        <name>substrate</name>
    </ligand>
</feature>
<dbReference type="InterPro" id="IPR005959">
    <property type="entry name" value="Fumarylacetoacetase"/>
</dbReference>
<evidence type="ECO:0000256" key="10">
    <source>
        <dbReference type="ARBA" id="ARBA00022878"/>
    </source>
</evidence>
<dbReference type="Gene3D" id="2.30.30.230">
    <property type="entry name" value="Fumarylacetoacetase, N-terminal domain"/>
    <property type="match status" value="1"/>
</dbReference>
<evidence type="ECO:0000256" key="2">
    <source>
        <dbReference type="ARBA" id="ARBA00004782"/>
    </source>
</evidence>
<keyword evidence="20" id="KW-1185">Reference proteome</keyword>
<evidence type="ECO:0000313" key="19">
    <source>
        <dbReference type="EMBL" id="KXS18113.1"/>
    </source>
</evidence>
<proteinExistence type="inferred from homology"/>
<keyword evidence="6 14" id="KW-0479">Metal-binding</keyword>
<dbReference type="SUPFAM" id="SSF63433">
    <property type="entry name" value="Fumarylacetoacetate hydrolase, FAH, N-terminal domain"/>
    <property type="match status" value="1"/>
</dbReference>
<evidence type="ECO:0000256" key="14">
    <source>
        <dbReference type="PIRSR" id="PIRSR605959-3"/>
    </source>
</evidence>
<dbReference type="GO" id="GO:1902000">
    <property type="term" value="P:homogentisate catabolic process"/>
    <property type="evidence" value="ECO:0007669"/>
    <property type="project" value="TreeGrafter"/>
</dbReference>
<dbReference type="EC" id="3.7.1.2" evidence="4 15"/>
<name>A0A139ANM2_GONPJ</name>
<evidence type="ECO:0000259" key="18">
    <source>
        <dbReference type="Pfam" id="PF09298"/>
    </source>
</evidence>
<dbReference type="NCBIfam" id="TIGR01266">
    <property type="entry name" value="fum_ac_acetase"/>
    <property type="match status" value="1"/>
</dbReference>
<dbReference type="UniPathway" id="UPA00139">
    <property type="reaction ID" value="UER00341"/>
</dbReference>
<feature type="binding site" evidence="14">
    <location>
        <position position="209"/>
    </location>
    <ligand>
        <name>Ca(2+)</name>
        <dbReference type="ChEBI" id="CHEBI:29108"/>
    </ligand>
</feature>
<evidence type="ECO:0000256" key="16">
    <source>
        <dbReference type="SAM" id="MobiDB-lite"/>
    </source>
</evidence>
<evidence type="ECO:0000256" key="13">
    <source>
        <dbReference type="PIRSR" id="PIRSR605959-2"/>
    </source>
</evidence>
<comment type="catalytic activity">
    <reaction evidence="1 15">
        <text>4-fumarylacetoacetate + H2O = acetoacetate + fumarate + H(+)</text>
        <dbReference type="Rhea" id="RHEA:10244"/>
        <dbReference type="ChEBI" id="CHEBI:13705"/>
        <dbReference type="ChEBI" id="CHEBI:15377"/>
        <dbReference type="ChEBI" id="CHEBI:15378"/>
        <dbReference type="ChEBI" id="CHEBI:18034"/>
        <dbReference type="ChEBI" id="CHEBI:29806"/>
        <dbReference type="EC" id="3.7.1.2"/>
    </reaction>
</comment>
<feature type="binding site" evidence="13">
    <location>
        <position position="252"/>
    </location>
    <ligand>
        <name>substrate</name>
    </ligand>
</feature>
<evidence type="ECO:0000256" key="15">
    <source>
        <dbReference type="RuleBase" id="RU366008"/>
    </source>
</evidence>
<dbReference type="OMA" id="YWTAAQQ"/>
<evidence type="ECO:0000256" key="11">
    <source>
        <dbReference type="ARBA" id="ARBA00023232"/>
    </source>
</evidence>
<dbReference type="PANTHER" id="PTHR43069:SF2">
    <property type="entry name" value="FUMARYLACETOACETASE"/>
    <property type="match status" value="1"/>
</dbReference>
<dbReference type="InterPro" id="IPR011234">
    <property type="entry name" value="Fumarylacetoacetase-like_C"/>
</dbReference>
<evidence type="ECO:0000256" key="6">
    <source>
        <dbReference type="ARBA" id="ARBA00022723"/>
    </source>
</evidence>
<dbReference type="PANTHER" id="PTHR43069">
    <property type="entry name" value="FUMARYLACETOACETASE"/>
    <property type="match status" value="1"/>
</dbReference>
<dbReference type="Gene3D" id="3.90.850.10">
    <property type="entry name" value="Fumarylacetoacetase-like, C-terminal domain"/>
    <property type="match status" value="1"/>
</dbReference>
<evidence type="ECO:0000256" key="4">
    <source>
        <dbReference type="ARBA" id="ARBA00012094"/>
    </source>
</evidence>
<keyword evidence="10 15" id="KW-0828">Tyrosine catabolism</keyword>
<evidence type="ECO:0000256" key="3">
    <source>
        <dbReference type="ARBA" id="ARBA00010211"/>
    </source>
</evidence>
<keyword evidence="7 15" id="KW-0378">Hydrolase</keyword>
<comment type="pathway">
    <text evidence="2 15">Amino-acid degradation; L-phenylalanine degradation; acetoacetate and fumarate from L-phenylalanine: step 6/6.</text>
</comment>
<feature type="binding site" evidence="14">
    <location>
        <position position="241"/>
    </location>
    <ligand>
        <name>Ca(2+)</name>
        <dbReference type="ChEBI" id="CHEBI:29108"/>
    </ligand>
</feature>
<keyword evidence="11 15" id="KW-0585">Phenylalanine catabolism</keyword>
<evidence type="ECO:0000313" key="20">
    <source>
        <dbReference type="Proteomes" id="UP000070544"/>
    </source>
</evidence>
<dbReference type="EMBL" id="KQ965743">
    <property type="protein sequence ID" value="KXS18113.1"/>
    <property type="molecule type" value="Genomic_DNA"/>
</dbReference>
<dbReference type="Proteomes" id="UP000070544">
    <property type="component" value="Unassembled WGS sequence"/>
</dbReference>
<reference evidence="19 20" key="1">
    <citation type="journal article" date="2015" name="Genome Biol. Evol.">
        <title>Phylogenomic analyses indicate that early fungi evolved digesting cell walls of algal ancestors of land plants.</title>
        <authorList>
            <person name="Chang Y."/>
            <person name="Wang S."/>
            <person name="Sekimoto S."/>
            <person name="Aerts A.L."/>
            <person name="Choi C."/>
            <person name="Clum A."/>
            <person name="LaButti K.M."/>
            <person name="Lindquist E.A."/>
            <person name="Yee Ngan C."/>
            <person name="Ohm R.A."/>
            <person name="Salamov A.A."/>
            <person name="Grigoriev I.V."/>
            <person name="Spatafora J.W."/>
            <person name="Berbee M.L."/>
        </authorList>
    </citation>
    <scope>NUCLEOTIDE SEQUENCE [LARGE SCALE GENOMIC DNA]</scope>
    <source>
        <strain evidence="19 20">JEL478</strain>
    </source>
</reference>
<dbReference type="Pfam" id="PF01557">
    <property type="entry name" value="FAA_hydrolase"/>
    <property type="match status" value="1"/>
</dbReference>
<dbReference type="GO" id="GO:0046872">
    <property type="term" value="F:metal ion binding"/>
    <property type="evidence" value="ECO:0007669"/>
    <property type="project" value="UniProtKB-UniRule"/>
</dbReference>
<evidence type="ECO:0000256" key="12">
    <source>
        <dbReference type="PIRSR" id="PIRSR605959-1"/>
    </source>
</evidence>
<dbReference type="GO" id="GO:0006559">
    <property type="term" value="P:L-phenylalanine catabolic process"/>
    <property type="evidence" value="ECO:0007669"/>
    <property type="project" value="UniProtKB-UniRule"/>
</dbReference>
<sequence length="432" mass="46985">MANILKSFISYPETHEFPIQNLPFGIFSTKNDAAPRAGTRIGDFVVDIKAVAQAGLFDGPLLGGKAKEVFSKPTLNDFMALGRPSWREARAKLQSLLSDSNPTLRDSAQLRSAIFVGTSDAIMHLPCDIPDYTDFYAGRNHATNVGIMFRGKDNALQPNWLHLPVGYHGRSSSVVPSGTPITRPCGQRRPDATKPPVFGPSVRLDIELEMGFFVGPGSEMGSRIDINHADEHIFGVCLLNDWSARDIQNWEYVPLGPFLAKNFGTTISPWIVSLDALSEFAVEVPAQDPEVLPYLKDISGTSGTYDIKLEVDLKPAGSSKFSTVSKGSAKYLYWSFRQMLAHHSVGGCPMRPGDLLGSGTISGETSDSCGSFLEMCWNATKPLEIPSDDGSGVIKRTFLEDGDEVNLRGYCQGQGYRIGFGDCKGVILPAKP</sequence>
<feature type="binding site" evidence="14">
    <location>
        <position position="207"/>
    </location>
    <ligand>
        <name>Ca(2+)</name>
        <dbReference type="ChEBI" id="CHEBI:29108"/>
    </ligand>
</feature>
<dbReference type="InterPro" id="IPR036462">
    <property type="entry name" value="Fumarylacetoacetase_N_sf"/>
</dbReference>
<evidence type="ECO:0000256" key="9">
    <source>
        <dbReference type="ARBA" id="ARBA00022842"/>
    </source>
</evidence>
<comment type="cofactor">
    <cofactor evidence="15">
        <name>Mg(2+)</name>
        <dbReference type="ChEBI" id="CHEBI:18420"/>
    </cofactor>
    <cofactor evidence="15">
        <name>Ca(2+)</name>
        <dbReference type="ChEBI" id="CHEBI:29108"/>
    </cofactor>
</comment>
<evidence type="ECO:0000256" key="1">
    <source>
        <dbReference type="ARBA" id="ARBA00000353"/>
    </source>
</evidence>
<dbReference type="FunFam" id="2.30.30.230:FF:000001">
    <property type="entry name" value="Fumarylacetoacetase"/>
    <property type="match status" value="1"/>
</dbReference>
<accession>A0A139ANM2</accession>
<feature type="binding site" evidence="14">
    <location>
        <position position="265"/>
    </location>
    <ligand>
        <name>Mg(2+)</name>
        <dbReference type="ChEBI" id="CHEBI:18420"/>
    </ligand>
</feature>
<dbReference type="AlphaFoldDB" id="A0A139ANM2"/>
<dbReference type="InterPro" id="IPR015377">
    <property type="entry name" value="Fumarylacetoacetase_N"/>
</dbReference>
<dbReference type="Pfam" id="PF09298">
    <property type="entry name" value="FAA_hydrolase_N"/>
    <property type="match status" value="1"/>
</dbReference>
<feature type="active site" description="Proton acceptor" evidence="12">
    <location>
        <position position="141"/>
    </location>
</feature>
<dbReference type="GO" id="GO:0006572">
    <property type="term" value="P:L-tyrosine catabolic process"/>
    <property type="evidence" value="ECO:0007669"/>
    <property type="project" value="UniProtKB-UniRule"/>
</dbReference>
<dbReference type="FunFam" id="3.90.850.10:FF:000004">
    <property type="entry name" value="Fumarylacetoacetase"/>
    <property type="match status" value="1"/>
</dbReference>
<feature type="binding site" evidence="13">
    <location>
        <position position="150"/>
    </location>
    <ligand>
        <name>substrate</name>
    </ligand>
</feature>
<feature type="domain" description="Fumarylacetoacetase-like C-terminal" evidence="17">
    <location>
        <begin position="133"/>
        <end position="412"/>
    </location>
</feature>
<dbReference type="STRING" id="1344416.A0A139ANM2"/>
<evidence type="ECO:0000256" key="8">
    <source>
        <dbReference type="ARBA" id="ARBA00022837"/>
    </source>
</evidence>
<feature type="region of interest" description="Disordered" evidence="16">
    <location>
        <begin position="174"/>
        <end position="196"/>
    </location>
</feature>
<organism evidence="19 20">
    <name type="scientific">Gonapodya prolifera (strain JEL478)</name>
    <name type="common">Monoblepharis prolifera</name>
    <dbReference type="NCBI Taxonomy" id="1344416"/>
    <lineage>
        <taxon>Eukaryota</taxon>
        <taxon>Fungi</taxon>
        <taxon>Fungi incertae sedis</taxon>
        <taxon>Chytridiomycota</taxon>
        <taxon>Chytridiomycota incertae sedis</taxon>
        <taxon>Monoblepharidomycetes</taxon>
        <taxon>Monoblepharidales</taxon>
        <taxon>Gonapodyaceae</taxon>
        <taxon>Gonapodya</taxon>
    </lineage>
</organism>
<feature type="binding site" evidence="13">
    <location>
        <position position="136"/>
    </location>
    <ligand>
        <name>substrate</name>
    </ligand>
</feature>
<feature type="binding site" evidence="14">
    <location>
        <position position="261"/>
    </location>
    <ligand>
        <name>Mg(2+)</name>
        <dbReference type="ChEBI" id="CHEBI:18420"/>
    </ligand>
</feature>
<feature type="domain" description="Fumarylacetoacetase N-terminal" evidence="18">
    <location>
        <begin position="20"/>
        <end position="126"/>
    </location>
</feature>
<evidence type="ECO:0000259" key="17">
    <source>
        <dbReference type="Pfam" id="PF01557"/>
    </source>
</evidence>
<dbReference type="InterPro" id="IPR036663">
    <property type="entry name" value="Fumarylacetoacetase_C_sf"/>
</dbReference>
<dbReference type="GO" id="GO:0004334">
    <property type="term" value="F:fumarylacetoacetase activity"/>
    <property type="evidence" value="ECO:0007669"/>
    <property type="project" value="UniProtKB-UniRule"/>
</dbReference>
<evidence type="ECO:0000256" key="7">
    <source>
        <dbReference type="ARBA" id="ARBA00022801"/>
    </source>
</evidence>
<dbReference type="OrthoDB" id="9971669at2759"/>
<gene>
    <name evidence="19" type="ORF">M427DRAFT_96286</name>
</gene>
<feature type="binding site" evidence="14">
    <location>
        <position position="134"/>
    </location>
    <ligand>
        <name>Ca(2+)</name>
        <dbReference type="ChEBI" id="CHEBI:29108"/>
    </ligand>
</feature>
<keyword evidence="8 14" id="KW-0106">Calcium</keyword>
<feature type="binding site" evidence="14">
    <location>
        <position position="241"/>
    </location>
    <ligand>
        <name>Mg(2+)</name>
        <dbReference type="ChEBI" id="CHEBI:18420"/>
    </ligand>
</feature>
<evidence type="ECO:0000256" key="5">
    <source>
        <dbReference type="ARBA" id="ARBA00014741"/>
    </source>
</evidence>
<keyword evidence="9 14" id="KW-0460">Magnesium</keyword>